<gene>
    <name evidence="3" type="ORF">AB0E61_12670</name>
</gene>
<accession>A0ABV2YYW3</accession>
<dbReference type="EMBL" id="JBEZVI010000008">
    <property type="protein sequence ID" value="MEU3710935.1"/>
    <property type="molecule type" value="Genomic_DNA"/>
</dbReference>
<feature type="region of interest" description="Disordered" evidence="1">
    <location>
        <begin position="1"/>
        <end position="24"/>
    </location>
</feature>
<reference evidence="3 4" key="1">
    <citation type="submission" date="2024-06" db="EMBL/GenBank/DDBJ databases">
        <title>The Natural Products Discovery Center: Release of the First 8490 Sequenced Strains for Exploring Actinobacteria Biosynthetic Diversity.</title>
        <authorList>
            <person name="Kalkreuter E."/>
            <person name="Kautsar S.A."/>
            <person name="Yang D."/>
            <person name="Bader C.D."/>
            <person name="Teijaro C.N."/>
            <person name="Fluegel L."/>
            <person name="Davis C.M."/>
            <person name="Simpson J.R."/>
            <person name="Lauterbach L."/>
            <person name="Steele A.D."/>
            <person name="Gui C."/>
            <person name="Meng S."/>
            <person name="Li G."/>
            <person name="Viehrig K."/>
            <person name="Ye F."/>
            <person name="Su P."/>
            <person name="Kiefer A.F."/>
            <person name="Nichols A."/>
            <person name="Cepeda A.J."/>
            <person name="Yan W."/>
            <person name="Fan B."/>
            <person name="Jiang Y."/>
            <person name="Adhikari A."/>
            <person name="Zheng C.-J."/>
            <person name="Schuster L."/>
            <person name="Cowan T.M."/>
            <person name="Smanski M.J."/>
            <person name="Chevrette M.G."/>
            <person name="De Carvalho L.P.S."/>
            <person name="Shen B."/>
        </authorList>
    </citation>
    <scope>NUCLEOTIDE SEQUENCE [LARGE SCALE GENOMIC DNA]</scope>
    <source>
        <strain evidence="3 4">NPDC033039</strain>
    </source>
</reference>
<feature type="region of interest" description="Disordered" evidence="1">
    <location>
        <begin position="79"/>
        <end position="168"/>
    </location>
</feature>
<organism evidence="3 4">
    <name type="scientific">Streptomyces catenulae</name>
    <dbReference type="NCBI Taxonomy" id="66875"/>
    <lineage>
        <taxon>Bacteria</taxon>
        <taxon>Bacillati</taxon>
        <taxon>Actinomycetota</taxon>
        <taxon>Actinomycetes</taxon>
        <taxon>Kitasatosporales</taxon>
        <taxon>Streptomycetaceae</taxon>
        <taxon>Streptomyces</taxon>
    </lineage>
</organism>
<protein>
    <recommendedName>
        <fullName evidence="5">Translation initiation factor IF-2</fullName>
    </recommendedName>
</protein>
<evidence type="ECO:0000313" key="4">
    <source>
        <dbReference type="Proteomes" id="UP001550853"/>
    </source>
</evidence>
<feature type="compositionally biased region" description="Basic and acidic residues" evidence="1">
    <location>
        <begin position="91"/>
        <end position="101"/>
    </location>
</feature>
<dbReference type="Proteomes" id="UP001550853">
    <property type="component" value="Unassembled WGS sequence"/>
</dbReference>
<sequence length="353" mass="35790">MADQEKSPQSADAASGRLPEEDRHGFVSAFVGGVRSGGEEGRPGKRLMVIGIAVVAALGLGALAIGALTAPDDKKAQAADKVAPAGATAGADHHEKGRESRTGNAGTGGVGGSGGIGGTGGSGGTGGQEITPDGRQDIPAPNTADPTGSAHTPPSPKAAATGHDGTVTARSRSVAPAFTALTGYGCPSNATAGFWMKDANFQLKREGWVKSGTGGYTGSGCTGRYVSLPMSGSSTKYDPAQYVLWKFDYSARIKGAATCRLAVYIPDNPKILYVGGHPAQYAVYDADRSGGTPATAFGIDQVNSRGKWLSHGPFKVRSGKVTLRMFNTGVDHTAATQYAHDAAGPVQLTCAPA</sequence>
<evidence type="ECO:0000256" key="2">
    <source>
        <dbReference type="SAM" id="Phobius"/>
    </source>
</evidence>
<feature type="transmembrane region" description="Helical" evidence="2">
    <location>
        <begin position="47"/>
        <end position="68"/>
    </location>
</feature>
<keyword evidence="2" id="KW-1133">Transmembrane helix</keyword>
<dbReference type="RefSeq" id="WP_030280302.1">
    <property type="nucleotide sequence ID" value="NZ_JBEZVI010000008.1"/>
</dbReference>
<evidence type="ECO:0000313" key="3">
    <source>
        <dbReference type="EMBL" id="MEU3710935.1"/>
    </source>
</evidence>
<feature type="compositionally biased region" description="Gly residues" evidence="1">
    <location>
        <begin position="105"/>
        <end position="127"/>
    </location>
</feature>
<keyword evidence="4" id="KW-1185">Reference proteome</keyword>
<comment type="caution">
    <text evidence="3">The sequence shown here is derived from an EMBL/GenBank/DDBJ whole genome shotgun (WGS) entry which is preliminary data.</text>
</comment>
<proteinExistence type="predicted"/>
<keyword evidence="2" id="KW-0812">Transmembrane</keyword>
<keyword evidence="2" id="KW-0472">Membrane</keyword>
<name>A0ABV2YYW3_9ACTN</name>
<evidence type="ECO:0000256" key="1">
    <source>
        <dbReference type="SAM" id="MobiDB-lite"/>
    </source>
</evidence>
<evidence type="ECO:0008006" key="5">
    <source>
        <dbReference type="Google" id="ProtNLM"/>
    </source>
</evidence>